<dbReference type="PROSITE" id="PS00330">
    <property type="entry name" value="HEMOLYSIN_CALCIUM"/>
    <property type="match status" value="6"/>
</dbReference>
<keyword evidence="12" id="KW-0843">Virulence</keyword>
<evidence type="ECO:0000313" key="15">
    <source>
        <dbReference type="EMBL" id="NMF87651.1"/>
    </source>
</evidence>
<dbReference type="Proteomes" id="UP000652074">
    <property type="component" value="Unassembled WGS sequence"/>
</dbReference>
<dbReference type="Pfam" id="PF00413">
    <property type="entry name" value="Peptidase_M10"/>
    <property type="match status" value="1"/>
</dbReference>
<dbReference type="InterPro" id="IPR034033">
    <property type="entry name" value="Serralysin-like"/>
</dbReference>
<reference evidence="15 16" key="1">
    <citation type="submission" date="2019-12" db="EMBL/GenBank/DDBJ databases">
        <title>Comparative genomics gives insights into the taxonomy of the Azoarcus-Aromatoleum group and reveals separate origins of nif in the plant-associated Azoarcus and non-plant-associated Aromatoleum sub-groups.</title>
        <authorList>
            <person name="Lafos M."/>
            <person name="Maluk M."/>
            <person name="Batista M."/>
            <person name="Junghare M."/>
            <person name="Carmona M."/>
            <person name="Faoro H."/>
            <person name="Cruz L.M."/>
            <person name="Battistoni F."/>
            <person name="De Souza E."/>
            <person name="Pedrosa F."/>
            <person name="Chen W.-M."/>
            <person name="Poole P.S."/>
            <person name="Dixon R.A."/>
            <person name="James E.K."/>
        </authorList>
    </citation>
    <scope>NUCLEOTIDE SEQUENCE [LARGE SCALE GENOMIC DNA]</scope>
    <source>
        <strain evidence="15 16">ToN1</strain>
    </source>
</reference>
<keyword evidence="10" id="KW-0378">Hydrolase</keyword>
<feature type="domain" description="Peptidase metallopeptidase" evidence="14">
    <location>
        <begin position="17"/>
        <end position="165"/>
    </location>
</feature>
<dbReference type="EMBL" id="WTVR01000005">
    <property type="protein sequence ID" value="NMF87651.1"/>
    <property type="molecule type" value="Genomic_DNA"/>
</dbReference>
<evidence type="ECO:0000259" key="14">
    <source>
        <dbReference type="SMART" id="SM00235"/>
    </source>
</evidence>
<evidence type="ECO:0000256" key="9">
    <source>
        <dbReference type="ARBA" id="ARBA00022737"/>
    </source>
</evidence>
<evidence type="ECO:0000256" key="10">
    <source>
        <dbReference type="ARBA" id="ARBA00022801"/>
    </source>
</evidence>
<keyword evidence="7" id="KW-0645">Protease</keyword>
<evidence type="ECO:0000313" key="16">
    <source>
        <dbReference type="Proteomes" id="UP000652074"/>
    </source>
</evidence>
<accession>A0ABX1MKB7</accession>
<protein>
    <recommendedName>
        <fullName evidence="14">Peptidase metallopeptidase domain-containing protein</fullName>
    </recommendedName>
</protein>
<evidence type="ECO:0000256" key="6">
    <source>
        <dbReference type="ARBA" id="ARBA00022656"/>
    </source>
</evidence>
<dbReference type="Pfam" id="PF00353">
    <property type="entry name" value="HemolysinCabind"/>
    <property type="match status" value="3"/>
</dbReference>
<evidence type="ECO:0000256" key="8">
    <source>
        <dbReference type="ARBA" id="ARBA00022723"/>
    </source>
</evidence>
<keyword evidence="8" id="KW-0479">Metal-binding</keyword>
<dbReference type="PRINTS" id="PR00313">
    <property type="entry name" value="CABNDNGRPT"/>
</dbReference>
<keyword evidence="5" id="KW-0964">Secreted</keyword>
<dbReference type="InterPro" id="IPR018511">
    <property type="entry name" value="Hemolysin-typ_Ca-bd_CS"/>
</dbReference>
<dbReference type="InterPro" id="IPR006026">
    <property type="entry name" value="Peptidase_Metallo"/>
</dbReference>
<keyword evidence="9" id="KW-0677">Repeat</keyword>
<keyword evidence="16" id="KW-1185">Reference proteome</keyword>
<evidence type="ECO:0000256" key="3">
    <source>
        <dbReference type="ARBA" id="ARBA00004613"/>
    </source>
</evidence>
<evidence type="ECO:0000256" key="11">
    <source>
        <dbReference type="ARBA" id="ARBA00022833"/>
    </source>
</evidence>
<evidence type="ECO:0000256" key="1">
    <source>
        <dbReference type="ARBA" id="ARBA00001913"/>
    </source>
</evidence>
<organism evidence="15 16">
    <name type="scientific">Aromatoleum petrolei</name>
    <dbReference type="NCBI Taxonomy" id="76116"/>
    <lineage>
        <taxon>Bacteria</taxon>
        <taxon>Pseudomonadati</taxon>
        <taxon>Pseudomonadota</taxon>
        <taxon>Betaproteobacteria</taxon>
        <taxon>Rhodocyclales</taxon>
        <taxon>Rhodocyclaceae</taxon>
        <taxon>Aromatoleum</taxon>
    </lineage>
</organism>
<keyword evidence="13" id="KW-0472">Membrane</keyword>
<dbReference type="RefSeq" id="WP_169205084.1">
    <property type="nucleotide sequence ID" value="NZ_CP059560.1"/>
</dbReference>
<dbReference type="Gene3D" id="2.150.10.10">
    <property type="entry name" value="Serralysin-like metalloprotease, C-terminal"/>
    <property type="match status" value="3"/>
</dbReference>
<comment type="subcellular location">
    <subcellularLocation>
        <location evidence="2">Membrane</location>
    </subcellularLocation>
    <subcellularLocation>
        <location evidence="3">Secreted</location>
    </subcellularLocation>
</comment>
<dbReference type="PANTHER" id="PTHR38340:SF1">
    <property type="entry name" value="S-LAYER PROTEIN"/>
    <property type="match status" value="1"/>
</dbReference>
<dbReference type="InterPro" id="IPR050557">
    <property type="entry name" value="RTX_toxin/Mannuronan_C5-epim"/>
</dbReference>
<comment type="caution">
    <text evidence="15">The sequence shown here is derived from an EMBL/GenBank/DDBJ whole genome shotgun (WGS) entry which is preliminary data.</text>
</comment>
<comment type="similarity">
    <text evidence="4">Belongs to the peptidase M10B family.</text>
</comment>
<proteinExistence type="inferred from homology"/>
<keyword evidence="6" id="KW-0800">Toxin</keyword>
<evidence type="ECO:0000256" key="4">
    <source>
        <dbReference type="ARBA" id="ARBA00009490"/>
    </source>
</evidence>
<keyword evidence="11" id="KW-0862">Zinc</keyword>
<dbReference type="InterPro" id="IPR001343">
    <property type="entry name" value="Hemolysn_Ca-bd"/>
</dbReference>
<dbReference type="SUPFAM" id="SSF55486">
    <property type="entry name" value="Metalloproteases ('zincins'), catalytic domain"/>
    <property type="match status" value="1"/>
</dbReference>
<name>A0ABX1MKB7_9RHOO</name>
<dbReference type="Gene3D" id="3.40.390.10">
    <property type="entry name" value="Collagenase (Catalytic Domain)"/>
    <property type="match status" value="1"/>
</dbReference>
<comment type="cofactor">
    <cofactor evidence="1">
        <name>Ca(2+)</name>
        <dbReference type="ChEBI" id="CHEBI:29108"/>
    </cofactor>
</comment>
<dbReference type="Pfam" id="PF08548">
    <property type="entry name" value="Peptidase_M10_C"/>
    <property type="match status" value="2"/>
</dbReference>
<evidence type="ECO:0000256" key="5">
    <source>
        <dbReference type="ARBA" id="ARBA00022525"/>
    </source>
</evidence>
<dbReference type="SUPFAM" id="SSF51120">
    <property type="entry name" value="beta-Roll"/>
    <property type="match status" value="3"/>
</dbReference>
<evidence type="ECO:0000256" key="2">
    <source>
        <dbReference type="ARBA" id="ARBA00004370"/>
    </source>
</evidence>
<sequence length="656" mass="68040">MALAALSTQQIIEQLDSGYHWVGSTVTYAFPVSTANLYWTDEGGSFQPLGFTQQAHAELALASWDDLIAPSFAEVSGTSSDIEFGFTLSTDYAHAYFPNYGSVWLRAGETSLADPEVGSYGYMTYVHEIGHALGLDHMGDYNGYAPEPTSYQDSTVLSVMSYFGPTHGTWSAGTGQIAWADWIGSDGQLHQPQTPMLNDVLAIQSIYDADRSTRSGDTTYGFGANVGGAMATILDFRLNPHPVLTIYDAGGNDTLNLSGWSSASTVDIAPGAYSSCNDMTNNLAIAYSTDIENVICGGGADTIRGNTLANRLDGGGGNDWIYGFGGDDELLGGSGNDYLDGGIGVDWAILGADLGSYAIIYDSTAGAFTFQSQWSGIDTITGVEYFRFADGLTRSAGELTGGQRAAPVAGIAVSGTGRADILSGTDADDQLFGLGGADSLDGGFGHDLLDGGRGADRLSGGNGDDTYIVDNRSDVVTESNGLLGGIDTVRSSISFALGASLEHLTLTGRARANGSGNDGDNVIAGNTGRNTLEGGGGDDTLIGAGGLDILTGGAGQDIFRFDAVADSGVSARKADRITDFTIGEDLLDLSLIDANLLTAGDDAFDATFVAAGTAFYAPGQLQLADGILYGNVDADAKPEFVINVGLLTLSHNDIVL</sequence>
<evidence type="ECO:0000256" key="7">
    <source>
        <dbReference type="ARBA" id="ARBA00022670"/>
    </source>
</evidence>
<dbReference type="InterPro" id="IPR011049">
    <property type="entry name" value="Serralysin-like_metalloprot_C"/>
</dbReference>
<dbReference type="InterPro" id="IPR013858">
    <property type="entry name" value="Peptidase_M10B_C"/>
</dbReference>
<gene>
    <name evidence="15" type="ORF">GPA26_04055</name>
</gene>
<dbReference type="SMART" id="SM00235">
    <property type="entry name" value="ZnMc"/>
    <property type="match status" value="1"/>
</dbReference>
<dbReference type="PANTHER" id="PTHR38340">
    <property type="entry name" value="S-LAYER PROTEIN"/>
    <property type="match status" value="1"/>
</dbReference>
<evidence type="ECO:0000256" key="13">
    <source>
        <dbReference type="ARBA" id="ARBA00023136"/>
    </source>
</evidence>
<dbReference type="InterPro" id="IPR003995">
    <property type="entry name" value="RTX_toxin_determinant-A"/>
</dbReference>
<dbReference type="InterPro" id="IPR024079">
    <property type="entry name" value="MetalloPept_cat_dom_sf"/>
</dbReference>
<dbReference type="InterPro" id="IPR001818">
    <property type="entry name" value="Pept_M10_metallopeptidase"/>
</dbReference>
<dbReference type="PRINTS" id="PR01488">
    <property type="entry name" value="RTXTOXINA"/>
</dbReference>
<dbReference type="CDD" id="cd04277">
    <property type="entry name" value="ZnMc_serralysin_like"/>
    <property type="match status" value="1"/>
</dbReference>
<evidence type="ECO:0000256" key="12">
    <source>
        <dbReference type="ARBA" id="ARBA00023026"/>
    </source>
</evidence>